<dbReference type="STRING" id="33007.HMPREF3198_01541"/>
<dbReference type="EMBL" id="PKKO01000002">
    <property type="protein sequence ID" value="PKY72709.1"/>
    <property type="molecule type" value="Genomic_DNA"/>
</dbReference>
<organism evidence="1 2">
    <name type="scientific">Winkia neuii</name>
    <dbReference type="NCBI Taxonomy" id="33007"/>
    <lineage>
        <taxon>Bacteria</taxon>
        <taxon>Bacillati</taxon>
        <taxon>Actinomycetota</taxon>
        <taxon>Actinomycetes</taxon>
        <taxon>Actinomycetales</taxon>
        <taxon>Actinomycetaceae</taxon>
        <taxon>Winkia</taxon>
    </lineage>
</organism>
<dbReference type="GeneID" id="35867753"/>
<sequence length="403" mass="42600">MTDTWKAEEGALVAASLDPQNVAKALADMGVVAELDWYPSTAHLLGLTVLINQDSQVAVVEKDSTSLSLGPDLADVTEELAKQFHAEVWIGNTSADHVPEGSTFPDPEKSKQGEVRVVEITKMPAASVPFVAAAEGLDVGSVELGKGMRAVIYAGTEEDIVSGVMVSELPAIALYSSNDDHRLAGLEAPTERLDHIPSESLMLHSWKMNTALVVGGWNGKAPAGLLAAVRAHFGEDQIAARLSQIDPLSNREDIDRALSTPGQEGFAKMIQALGLPAFLADYLGGNVEVADLPEVAVFEASNWGSALGSSVDIMLDKPEESGSKLWSAYHTAALDKPWIVRAWAGIEATAGTALLVTAMRTKGKKSGWLKAGAGLGAALILDSLTELGLSGYLNQRKKRLKGD</sequence>
<evidence type="ECO:0000313" key="1">
    <source>
        <dbReference type="EMBL" id="PKY72709.1"/>
    </source>
</evidence>
<evidence type="ECO:0000313" key="2">
    <source>
        <dbReference type="Proteomes" id="UP000235122"/>
    </source>
</evidence>
<keyword evidence="2" id="KW-1185">Reference proteome</keyword>
<name>A0A2I1INK8_9ACTO</name>
<dbReference type="AlphaFoldDB" id="A0A2I1INK8"/>
<proteinExistence type="predicted"/>
<gene>
    <name evidence="1" type="ORF">CYJ19_03425</name>
</gene>
<protein>
    <submittedName>
        <fullName evidence="1">Uncharacterized protein</fullName>
    </submittedName>
</protein>
<accession>A0A2I1INK8</accession>
<dbReference type="RefSeq" id="WP_024331078.1">
    <property type="nucleotide sequence ID" value="NZ_JASOXK010000002.1"/>
</dbReference>
<reference evidence="1 2" key="1">
    <citation type="submission" date="2017-12" db="EMBL/GenBank/DDBJ databases">
        <title>Phylogenetic diversity of female urinary microbiome.</title>
        <authorList>
            <person name="Thomas-White K."/>
            <person name="Wolfe A.J."/>
        </authorList>
    </citation>
    <scope>NUCLEOTIDE SEQUENCE [LARGE SCALE GENOMIC DNA]</scope>
    <source>
        <strain evidence="1 2">UMB0402</strain>
    </source>
</reference>
<dbReference type="Proteomes" id="UP000235122">
    <property type="component" value="Unassembled WGS sequence"/>
</dbReference>
<comment type="caution">
    <text evidence="1">The sequence shown here is derived from an EMBL/GenBank/DDBJ whole genome shotgun (WGS) entry which is preliminary data.</text>
</comment>